<keyword evidence="2" id="KW-0229">DNA integration</keyword>
<organism evidence="6">
    <name type="scientific">Alcaligenes faecalis</name>
    <dbReference type="NCBI Taxonomy" id="511"/>
    <lineage>
        <taxon>Bacteria</taxon>
        <taxon>Pseudomonadati</taxon>
        <taxon>Pseudomonadota</taxon>
        <taxon>Betaproteobacteria</taxon>
        <taxon>Burkholderiales</taxon>
        <taxon>Alcaligenaceae</taxon>
        <taxon>Alcaligenes</taxon>
    </lineage>
</organism>
<evidence type="ECO:0000256" key="4">
    <source>
        <dbReference type="ARBA" id="ARBA00023172"/>
    </source>
</evidence>
<geneLocation type="plasmid" evidence="6">
    <name>pGZAF1_VIM</name>
</geneLocation>
<keyword evidence="6" id="KW-0614">Plasmid</keyword>
<dbReference type="InterPro" id="IPR013762">
    <property type="entry name" value="Integrase-like_cat_sf"/>
</dbReference>
<evidence type="ECO:0000259" key="5">
    <source>
        <dbReference type="PROSITE" id="PS51898"/>
    </source>
</evidence>
<dbReference type="GO" id="GO:0003677">
    <property type="term" value="F:DNA binding"/>
    <property type="evidence" value="ECO:0007669"/>
    <property type="project" value="UniProtKB-KW"/>
</dbReference>
<dbReference type="InterPro" id="IPR050090">
    <property type="entry name" value="Tyrosine_recombinase_XerCD"/>
</dbReference>
<keyword evidence="4" id="KW-0233">DNA recombination</keyword>
<dbReference type="InterPro" id="IPR011010">
    <property type="entry name" value="DNA_brk_join_enz"/>
</dbReference>
<evidence type="ECO:0000256" key="1">
    <source>
        <dbReference type="ARBA" id="ARBA00008857"/>
    </source>
</evidence>
<dbReference type="EMBL" id="KY623659">
    <property type="protein sequence ID" value="ASD48516.1"/>
    <property type="molecule type" value="Genomic_DNA"/>
</dbReference>
<dbReference type="PROSITE" id="PS51898">
    <property type="entry name" value="TYR_RECOMBINASE"/>
    <property type="match status" value="1"/>
</dbReference>
<dbReference type="SUPFAM" id="SSF56349">
    <property type="entry name" value="DNA breaking-rejoining enzymes"/>
    <property type="match status" value="1"/>
</dbReference>
<dbReference type="PANTHER" id="PTHR30349:SF41">
    <property type="entry name" value="INTEGRASE_RECOMBINASE PROTEIN MJ0367-RELATED"/>
    <property type="match status" value="1"/>
</dbReference>
<proteinExistence type="inferred from homology"/>
<dbReference type="CDD" id="cd00397">
    <property type="entry name" value="DNA_BRE_C"/>
    <property type="match status" value="1"/>
</dbReference>
<name>A0A1Z3ML37_ALCFA</name>
<dbReference type="Pfam" id="PF00589">
    <property type="entry name" value="Phage_integrase"/>
    <property type="match status" value="1"/>
</dbReference>
<dbReference type="PANTHER" id="PTHR30349">
    <property type="entry name" value="PHAGE INTEGRASE-RELATED"/>
    <property type="match status" value="1"/>
</dbReference>
<dbReference type="GO" id="GO:0015074">
    <property type="term" value="P:DNA integration"/>
    <property type="evidence" value="ECO:0007669"/>
    <property type="project" value="UniProtKB-KW"/>
</dbReference>
<dbReference type="GO" id="GO:0006310">
    <property type="term" value="P:DNA recombination"/>
    <property type="evidence" value="ECO:0007669"/>
    <property type="project" value="UniProtKB-KW"/>
</dbReference>
<dbReference type="AlphaFoldDB" id="A0A1Z3ML37"/>
<dbReference type="InterPro" id="IPR002104">
    <property type="entry name" value="Integrase_catalytic"/>
</dbReference>
<sequence length="260" mass="30215">MGIGREATRRQVRKVKSLAPPFMEAVIRHMESTVTTRPIDFLQMIRNRFVLVLLERTGLRANETISADMDDIEPVTDPQTGHTYWRLNVRFAKGGKQSSVLLDDVVLEHLRVYRQAFGFSDMPTGNEKNVALILSVRTQPLVRSNGTTYRYSTPAMRHFKSWRPIRRRQTLWDIVKREFDSTAISMREKGYQEQANQLLQASTHWLRHTFGTRLVQEGHDLRLVAQLMRHENIRNTMIYTQQEFLDIARAMHAATAPNPN</sequence>
<evidence type="ECO:0000256" key="2">
    <source>
        <dbReference type="ARBA" id="ARBA00022908"/>
    </source>
</evidence>
<dbReference type="Gene3D" id="1.10.443.10">
    <property type="entry name" value="Intergrase catalytic core"/>
    <property type="match status" value="1"/>
</dbReference>
<accession>A0A1Z3ML37</accession>
<evidence type="ECO:0000256" key="3">
    <source>
        <dbReference type="ARBA" id="ARBA00023125"/>
    </source>
</evidence>
<protein>
    <recommendedName>
        <fullName evidence="5">Tyr recombinase domain-containing protein</fullName>
    </recommendedName>
</protein>
<keyword evidence="3" id="KW-0238">DNA-binding</keyword>
<evidence type="ECO:0000313" key="6">
    <source>
        <dbReference type="EMBL" id="ASD48516.1"/>
    </source>
</evidence>
<comment type="similarity">
    <text evidence="1">Belongs to the 'phage' integrase family.</text>
</comment>
<reference evidence="6" key="1">
    <citation type="submission" date="2017-02" db="EMBL/GenBank/DDBJ databases">
        <title>Emergence of VIM metallo-beta-lactamase producing Alcaligenes faecalis in GAZA, Palestine.</title>
        <authorList>
            <person name="Al Laham N."/>
            <person name="Chavda K."/>
            <person name="Cienfuegos V."/>
            <person name="Kreiswirth B."/>
            <person name="Chen L."/>
        </authorList>
    </citation>
    <scope>NUCLEOTIDE SEQUENCE</scope>
    <source>
        <strain evidence="6">GZAF1</strain>
        <plasmid evidence="6">pGZAF1_VIM</plasmid>
    </source>
</reference>
<feature type="domain" description="Tyr recombinase" evidence="5">
    <location>
        <begin position="13"/>
        <end position="252"/>
    </location>
</feature>